<organism evidence="1 2">
    <name type="scientific">Catharanthus roseus</name>
    <name type="common">Madagascar periwinkle</name>
    <name type="synonym">Vinca rosea</name>
    <dbReference type="NCBI Taxonomy" id="4058"/>
    <lineage>
        <taxon>Eukaryota</taxon>
        <taxon>Viridiplantae</taxon>
        <taxon>Streptophyta</taxon>
        <taxon>Embryophyta</taxon>
        <taxon>Tracheophyta</taxon>
        <taxon>Spermatophyta</taxon>
        <taxon>Magnoliopsida</taxon>
        <taxon>eudicotyledons</taxon>
        <taxon>Gunneridae</taxon>
        <taxon>Pentapetalae</taxon>
        <taxon>asterids</taxon>
        <taxon>lamiids</taxon>
        <taxon>Gentianales</taxon>
        <taxon>Apocynaceae</taxon>
        <taxon>Rauvolfioideae</taxon>
        <taxon>Vinceae</taxon>
        <taxon>Catharanthinae</taxon>
        <taxon>Catharanthus</taxon>
    </lineage>
</organism>
<evidence type="ECO:0000313" key="1">
    <source>
        <dbReference type="EMBL" id="KAI5661214.1"/>
    </source>
</evidence>
<keyword evidence="2" id="KW-1185">Reference proteome</keyword>
<gene>
    <name evidence="1" type="ORF">M9H77_20537</name>
</gene>
<sequence>MARIGKKSRGRQKIEMVKMKNESNLQVTFSKRRAGIFKKANELVTLCGAEVAFIIFSPGGKVFSYGHPDVGTIIERFLNGNSSNSVNQSDVERLVEARRRNTIQELNNELTHIEQLFDNAKQYAEVINMRWKNSPNRYMLETSVDDLSETQLRDLRLGLEDLQKQVKQRKSEVQIQVQSSTILNPYRLNFGFVGGGFTPYAEVNLKVPFPMPQAPDHALANMLSHGSVPNSSSSSGFEYAANFLRHNLMTSAAPAAGLSMFPGFDITSMFPRSTGASSSTNILPSNLATSETGTGSGSSSSMSHGTSSVSRGFDLEGYVYGNTSRASAGASTSYFASRGLDPGYDNENSAARASEAANTSSVSRGLNLDG</sequence>
<protein>
    <submittedName>
        <fullName evidence="1">Uncharacterized protein</fullName>
    </submittedName>
</protein>
<reference evidence="2" key="1">
    <citation type="journal article" date="2023" name="Nat. Plants">
        <title>Single-cell RNA sequencing provides a high-resolution roadmap for understanding the multicellular compartmentation of specialized metabolism.</title>
        <authorList>
            <person name="Sun S."/>
            <person name="Shen X."/>
            <person name="Li Y."/>
            <person name="Li Y."/>
            <person name="Wang S."/>
            <person name="Li R."/>
            <person name="Zhang H."/>
            <person name="Shen G."/>
            <person name="Guo B."/>
            <person name="Wei J."/>
            <person name="Xu J."/>
            <person name="St-Pierre B."/>
            <person name="Chen S."/>
            <person name="Sun C."/>
        </authorList>
    </citation>
    <scope>NUCLEOTIDE SEQUENCE [LARGE SCALE GENOMIC DNA]</scope>
</reference>
<dbReference type="EMBL" id="CM044705">
    <property type="protein sequence ID" value="KAI5661214.1"/>
    <property type="molecule type" value="Genomic_DNA"/>
</dbReference>
<name>A0ACC0AM29_CATRO</name>
<dbReference type="Proteomes" id="UP001060085">
    <property type="component" value="Linkage Group LG05"/>
</dbReference>
<comment type="caution">
    <text evidence="1">The sequence shown here is derived from an EMBL/GenBank/DDBJ whole genome shotgun (WGS) entry which is preliminary data.</text>
</comment>
<proteinExistence type="predicted"/>
<accession>A0ACC0AM29</accession>
<evidence type="ECO:0000313" key="2">
    <source>
        <dbReference type="Proteomes" id="UP001060085"/>
    </source>
</evidence>